<feature type="region of interest" description="Disordered" evidence="1">
    <location>
        <begin position="97"/>
        <end position="124"/>
    </location>
</feature>
<keyword evidence="3" id="KW-1185">Reference proteome</keyword>
<evidence type="ECO:0000313" key="3">
    <source>
        <dbReference type="Proteomes" id="UP001595548"/>
    </source>
</evidence>
<dbReference type="EMBL" id="JBHRTL010000006">
    <property type="protein sequence ID" value="MFC3155595.1"/>
    <property type="molecule type" value="Genomic_DNA"/>
</dbReference>
<organism evidence="2 3">
    <name type="scientific">Gilvimarinus japonicus</name>
    <dbReference type="NCBI Taxonomy" id="1796469"/>
    <lineage>
        <taxon>Bacteria</taxon>
        <taxon>Pseudomonadati</taxon>
        <taxon>Pseudomonadota</taxon>
        <taxon>Gammaproteobacteria</taxon>
        <taxon>Cellvibrionales</taxon>
        <taxon>Cellvibrionaceae</taxon>
        <taxon>Gilvimarinus</taxon>
    </lineage>
</organism>
<dbReference type="Proteomes" id="UP001595548">
    <property type="component" value="Unassembled WGS sequence"/>
</dbReference>
<evidence type="ECO:0000313" key="2">
    <source>
        <dbReference type="EMBL" id="MFC3155595.1"/>
    </source>
</evidence>
<protein>
    <submittedName>
        <fullName evidence="2">Uncharacterized protein</fullName>
    </submittedName>
</protein>
<gene>
    <name evidence="2" type="ORF">ACFOEB_10325</name>
</gene>
<evidence type="ECO:0000256" key="1">
    <source>
        <dbReference type="SAM" id="MobiDB-lite"/>
    </source>
</evidence>
<comment type="caution">
    <text evidence="2">The sequence shown here is derived from an EMBL/GenBank/DDBJ whole genome shotgun (WGS) entry which is preliminary data.</text>
</comment>
<name>A0ABV7HP42_9GAMM</name>
<sequence>MRGFLLLLLWLVVLGQGAIIYMGYEREQALSAEVAALHKAVAALRKDVSVQRGKLAAMERQSVSAMVAKANKVIVEGWDAIVDSVESEMTRARAALTELEAEEPSDQTTPGGAQSRAGQPREAQ</sequence>
<reference evidence="3" key="1">
    <citation type="journal article" date="2019" name="Int. J. Syst. Evol. Microbiol.">
        <title>The Global Catalogue of Microorganisms (GCM) 10K type strain sequencing project: providing services to taxonomists for standard genome sequencing and annotation.</title>
        <authorList>
            <consortium name="The Broad Institute Genomics Platform"/>
            <consortium name="The Broad Institute Genome Sequencing Center for Infectious Disease"/>
            <person name="Wu L."/>
            <person name="Ma J."/>
        </authorList>
    </citation>
    <scope>NUCLEOTIDE SEQUENCE [LARGE SCALE GENOMIC DNA]</scope>
    <source>
        <strain evidence="3">KCTC 52141</strain>
    </source>
</reference>
<accession>A0ABV7HP42</accession>
<proteinExistence type="predicted"/>
<dbReference type="RefSeq" id="WP_382416374.1">
    <property type="nucleotide sequence ID" value="NZ_AP031500.1"/>
</dbReference>